<accession>A0A2P7NXY0</accession>
<gene>
    <name evidence="2" type="ORF">C7H79_03850</name>
</gene>
<evidence type="ECO:0000256" key="1">
    <source>
        <dbReference type="SAM" id="Phobius"/>
    </source>
</evidence>
<dbReference type="Proteomes" id="UP000241912">
    <property type="component" value="Unassembled WGS sequence"/>
</dbReference>
<feature type="transmembrane region" description="Helical" evidence="1">
    <location>
        <begin position="49"/>
        <end position="69"/>
    </location>
</feature>
<organism evidence="2 3">
    <name type="scientific">Nitrosomonas supralitoralis</name>
    <dbReference type="NCBI Taxonomy" id="2116706"/>
    <lineage>
        <taxon>Bacteria</taxon>
        <taxon>Pseudomonadati</taxon>
        <taxon>Pseudomonadota</taxon>
        <taxon>Betaproteobacteria</taxon>
        <taxon>Nitrosomonadales</taxon>
        <taxon>Nitrosomonadaceae</taxon>
        <taxon>Nitrosomonas</taxon>
    </lineage>
</organism>
<name>A0A2P7NXY0_9PROT</name>
<protein>
    <submittedName>
        <fullName evidence="2">Uncharacterized protein</fullName>
    </submittedName>
</protein>
<proteinExistence type="predicted"/>
<reference evidence="2 3" key="1">
    <citation type="submission" date="2018-03" db="EMBL/GenBank/DDBJ databases">
        <title>Draft genome of Nitrosomonas supralitoralis APG5.</title>
        <authorList>
            <person name="Urakawa H."/>
            <person name="Lopez J.V."/>
        </authorList>
    </citation>
    <scope>NUCLEOTIDE SEQUENCE [LARGE SCALE GENOMIC DNA]</scope>
    <source>
        <strain evidence="2 3">APG5</strain>
    </source>
</reference>
<evidence type="ECO:0000313" key="3">
    <source>
        <dbReference type="Proteomes" id="UP000241912"/>
    </source>
</evidence>
<sequence length="74" mass="8599">MRVKEDGIYDLLKLPECFDDKSEMDEIGEDDNQFVGSGEYLTKSLESCLLNNFLFHYVFILCVVIFPRLQPIGF</sequence>
<dbReference type="EMBL" id="PXXU01000007">
    <property type="protein sequence ID" value="PSJ18326.1"/>
    <property type="molecule type" value="Genomic_DNA"/>
</dbReference>
<comment type="caution">
    <text evidence="2">The sequence shown here is derived from an EMBL/GenBank/DDBJ whole genome shotgun (WGS) entry which is preliminary data.</text>
</comment>
<keyword evidence="3" id="KW-1185">Reference proteome</keyword>
<keyword evidence="1" id="KW-0472">Membrane</keyword>
<evidence type="ECO:0000313" key="2">
    <source>
        <dbReference type="EMBL" id="PSJ18326.1"/>
    </source>
</evidence>
<keyword evidence="1" id="KW-1133">Transmembrane helix</keyword>
<dbReference type="AlphaFoldDB" id="A0A2P7NXY0"/>
<keyword evidence="1" id="KW-0812">Transmembrane</keyword>